<comment type="caution">
    <text evidence="1">The sequence shown here is derived from an EMBL/GenBank/DDBJ whole genome shotgun (WGS) entry which is preliminary data.</text>
</comment>
<dbReference type="InterPro" id="IPR010262">
    <property type="entry name" value="Arylsulfotransferase_bact"/>
</dbReference>
<dbReference type="Pfam" id="PF05935">
    <property type="entry name" value="Arylsulfotrans"/>
    <property type="match status" value="1"/>
</dbReference>
<dbReference type="EMBL" id="JAJNOC010000002">
    <property type="protein sequence ID" value="MCD2516384.1"/>
    <property type="molecule type" value="Genomic_DNA"/>
</dbReference>
<dbReference type="PROSITE" id="PS51257">
    <property type="entry name" value="PROKAR_LIPOPROTEIN"/>
    <property type="match status" value="1"/>
</dbReference>
<keyword evidence="2" id="KW-1185">Reference proteome</keyword>
<dbReference type="PANTHER" id="PTHR35340:SF10">
    <property type="entry name" value="CYTOPLASMIC PROTEIN"/>
    <property type="match status" value="1"/>
</dbReference>
<accession>A0ABS8Q453</accession>
<reference evidence="1" key="1">
    <citation type="submission" date="2021-11" db="EMBL/GenBank/DDBJ databases">
        <title>The complete genome of Massilia sp sp. G4R7.</title>
        <authorList>
            <person name="Liu L."/>
            <person name="Yue J."/>
            <person name="Yuan J."/>
            <person name="Yang F."/>
            <person name="Li L."/>
        </authorList>
    </citation>
    <scope>NUCLEOTIDE SEQUENCE</scope>
    <source>
        <strain evidence="1">G4R7</strain>
    </source>
</reference>
<proteinExistence type="predicted"/>
<name>A0ABS8Q453_9BURK</name>
<evidence type="ECO:0000313" key="1">
    <source>
        <dbReference type="EMBL" id="MCD2516384.1"/>
    </source>
</evidence>
<organism evidence="1 2">
    <name type="scientific">Massilia phyllostachyos</name>
    <dbReference type="NCBI Taxonomy" id="2898585"/>
    <lineage>
        <taxon>Bacteria</taxon>
        <taxon>Pseudomonadati</taxon>
        <taxon>Pseudomonadota</taxon>
        <taxon>Betaproteobacteria</taxon>
        <taxon>Burkholderiales</taxon>
        <taxon>Oxalobacteraceae</taxon>
        <taxon>Telluria group</taxon>
        <taxon>Massilia</taxon>
    </lineage>
</organism>
<dbReference type="Proteomes" id="UP001179361">
    <property type="component" value="Unassembled WGS sequence"/>
</dbReference>
<sequence>MHLRPQPTLFPPLRLALLLPLLFALVLSGCHGRDDDENEHRTQAEQAEIGEVRQAPGVTVFIADLSFRLANYSDLASVAYSVTPLPGTASRPLAASYERSWLDRRGAYDSNARRLAIPLIGLYASHTNRVDLTATFRDGSKHAWRVDVATGAHAGPGEVYARPDIGVARNASRAPGFDFMLIKNGRTAPVVVDTDGHMRWTATALGNSTSSLFGPDAFYFGSQTTPVLSRLDIGGVLGSMPLGPSPSGALWTQFHHDLSPGKTGMLAELDAVRDGVPRWESILAEIDKDGQVLREWDLGRIFAAYMRSKGDDPSNFVRDGQDWFHMNSAIYNPADNSLLLSSRENFVVKIDYDSGAIRWLLGDTSKHWYVNYPSLRALALRLVEGKAPIGQHSLSVTPNGELLLFNNGLGSLNSPPGAPRGATRTFSMPSRYAIDEKAGTAREVWSYERERTLFSDICSSVYEATPGNYLVAYSVLNARTSARLLGVDSAGKVAFDFSYPATACDTVFIAEPIGWADLRLR</sequence>
<protein>
    <submittedName>
        <fullName evidence="1">Aryl-sulfate sulfotransferase</fullName>
    </submittedName>
</protein>
<dbReference type="RefSeq" id="WP_231057702.1">
    <property type="nucleotide sequence ID" value="NZ_JAJNOC010000002.1"/>
</dbReference>
<evidence type="ECO:0000313" key="2">
    <source>
        <dbReference type="Proteomes" id="UP001179361"/>
    </source>
</evidence>
<dbReference type="InterPro" id="IPR053143">
    <property type="entry name" value="Arylsulfate_ST"/>
</dbReference>
<gene>
    <name evidence="1" type="ORF">LQ564_08660</name>
</gene>
<dbReference type="PANTHER" id="PTHR35340">
    <property type="entry name" value="PQQ ENZYME REPEAT PROTEIN-RELATED"/>
    <property type="match status" value="1"/>
</dbReference>